<dbReference type="InterPro" id="IPR001478">
    <property type="entry name" value="PDZ"/>
</dbReference>
<feature type="region of interest" description="Disordered" evidence="1">
    <location>
        <begin position="830"/>
        <end position="858"/>
    </location>
</feature>
<evidence type="ECO:0000259" key="3">
    <source>
        <dbReference type="PROSITE" id="PS50200"/>
    </source>
</evidence>
<dbReference type="SMART" id="SM01132">
    <property type="entry name" value="DIL"/>
    <property type="match status" value="1"/>
</dbReference>
<dbReference type="SUPFAM" id="SSF49879">
    <property type="entry name" value="SMAD/FHA domain"/>
    <property type="match status" value="1"/>
</dbReference>
<dbReference type="InterPro" id="IPR000159">
    <property type="entry name" value="RA_dom"/>
</dbReference>
<dbReference type="PROSITE" id="PS50106">
    <property type="entry name" value="PDZ"/>
    <property type="match status" value="1"/>
</dbReference>
<name>A0A8C5H7G4_GOUWI</name>
<protein>
    <submittedName>
        <fullName evidence="5">Ras-associating and dilute domain-containing protein-like</fullName>
    </submittedName>
</protein>
<dbReference type="Pfam" id="PF00788">
    <property type="entry name" value="RA"/>
    <property type="match status" value="1"/>
</dbReference>
<dbReference type="SMART" id="SM00314">
    <property type="entry name" value="RA"/>
    <property type="match status" value="1"/>
</dbReference>
<dbReference type="Gene3D" id="3.10.20.90">
    <property type="entry name" value="Phosphatidylinositol 3-kinase Catalytic Subunit, Chain A, domain 1"/>
    <property type="match status" value="1"/>
</dbReference>
<dbReference type="PANTHER" id="PTHR16027">
    <property type="entry name" value="DILUTE DOMAIN-CONTAINING PROTEIN YPR089W"/>
    <property type="match status" value="1"/>
</dbReference>
<dbReference type="InterPro" id="IPR052072">
    <property type="entry name" value="Vascular_dev_regulator"/>
</dbReference>
<dbReference type="Ensembl" id="ENSGWIT00000043768.1">
    <property type="protein sequence ID" value="ENSGWIP00000040280.1"/>
    <property type="gene ID" value="ENSGWIG00000020374.1"/>
</dbReference>
<gene>
    <name evidence="5" type="primary">radil2b</name>
</gene>
<dbReference type="CDD" id="cd17116">
    <property type="entry name" value="RA_Radil_like"/>
    <property type="match status" value="1"/>
</dbReference>
<dbReference type="InterPro" id="IPR002710">
    <property type="entry name" value="Dilute_dom"/>
</dbReference>
<dbReference type="Gene3D" id="2.30.42.10">
    <property type="match status" value="1"/>
</dbReference>
<accession>A0A8C5H7G4</accession>
<dbReference type="GO" id="GO:0007165">
    <property type="term" value="P:signal transduction"/>
    <property type="evidence" value="ECO:0007669"/>
    <property type="project" value="InterPro"/>
</dbReference>
<feature type="domain" description="Dilute" evidence="4">
    <location>
        <begin position="467"/>
        <end position="721"/>
    </location>
</feature>
<dbReference type="AlphaFoldDB" id="A0A8C5H7G4"/>
<evidence type="ECO:0000313" key="6">
    <source>
        <dbReference type="Proteomes" id="UP000694680"/>
    </source>
</evidence>
<dbReference type="PANTHER" id="PTHR16027:SF4">
    <property type="entry name" value="RAS-INTERACTING PROTEIN 1"/>
    <property type="match status" value="1"/>
</dbReference>
<keyword evidence="6" id="KW-1185">Reference proteome</keyword>
<evidence type="ECO:0000256" key="1">
    <source>
        <dbReference type="SAM" id="MobiDB-lite"/>
    </source>
</evidence>
<dbReference type="GO" id="GO:0051020">
    <property type="term" value="F:GTPase binding"/>
    <property type="evidence" value="ECO:0007669"/>
    <property type="project" value="TreeGrafter"/>
</dbReference>
<dbReference type="SMART" id="SM00228">
    <property type="entry name" value="PDZ"/>
    <property type="match status" value="1"/>
</dbReference>
<feature type="domain" description="PDZ" evidence="2">
    <location>
        <begin position="875"/>
        <end position="946"/>
    </location>
</feature>
<dbReference type="Pfam" id="PF17820">
    <property type="entry name" value="PDZ_6"/>
    <property type="match status" value="1"/>
</dbReference>
<proteinExistence type="predicted"/>
<evidence type="ECO:0000259" key="2">
    <source>
        <dbReference type="PROSITE" id="PS50106"/>
    </source>
</evidence>
<dbReference type="InterPro" id="IPR041489">
    <property type="entry name" value="PDZ_6"/>
</dbReference>
<dbReference type="InterPro" id="IPR036034">
    <property type="entry name" value="PDZ_sf"/>
</dbReference>
<dbReference type="Proteomes" id="UP000694680">
    <property type="component" value="Chromosome 19"/>
</dbReference>
<feature type="domain" description="Ras-associating" evidence="3">
    <location>
        <begin position="30"/>
        <end position="131"/>
    </location>
</feature>
<dbReference type="SUPFAM" id="SSF54236">
    <property type="entry name" value="Ubiquitin-like"/>
    <property type="match status" value="1"/>
</dbReference>
<reference evidence="5" key="3">
    <citation type="submission" date="2025-09" db="UniProtKB">
        <authorList>
            <consortium name="Ensembl"/>
        </authorList>
    </citation>
    <scope>IDENTIFICATION</scope>
</reference>
<dbReference type="Pfam" id="PF01843">
    <property type="entry name" value="DIL"/>
    <property type="match status" value="1"/>
</dbReference>
<evidence type="ECO:0000259" key="4">
    <source>
        <dbReference type="PROSITE" id="PS51126"/>
    </source>
</evidence>
<sequence>MPRPSALVTVILPDGLTADDPSELSNQITAPGILKIFGNEICEGAHYKSVLASTQSSAKELVKEALERYGLGKETVESYILCDTIGSIGSHQWKTEGFRVVGDHEKPLLLQSLWKPREGLARRFELQKRSSVEEKTSKEMDTITAGINAQARKLQKSRSRVTSTLIQRTAAHTHKLWRSKSELDILDVEIKVNDAVIRNPSGRPDESEREETESSRDSTTLYSIHPPHECPYLLLLQGLVYLLTQDYVIYLLTGPDVVIGGESDDDDGPKANILLSAGDLLLRHCSFHRSTAGDPTWLRPFQGAVVTRNGLVLKNEEQLNPGDVIGLGKHYLFLFKDPLAIIQHGESLLCSTCNDLQSCSCKEPPFLKSPTGSHLTLSYDTKHEAHIVREIVAMGTNERSALSVSFLLCMCLQHSAAYLHISDLHRFLLLMARELQNAVWEQTKALAVLHLCVDCLKTEDIPAVTVCELILGLRPLVVWMSNSLELLQIIQRQLPLILEWRLQKAQQELQLTWVHSATEETIAVLEEVVMLTFQQCVYYITKVLYPILPGLLDHNPFRDCSSESIAAGIQQVLDLLNESDLLFSDCQVHPEISSQFIGYLFYFINASLLNSLLERGSEQGFYQWSKGIQIQANLDLILDWAHSAGLGELALEQTQALCSAINVLATPRKILLQASWESLRSDFPALRPSQLNHLLALYWPASTCRALWAPCAQDQEAAHRTDDILESFDTQHPLVLPDGGYQLQLRRPVTDVVLRKELDLLKETISTFSEPEFKFPQDSSIHTLTTSTEMDILPEASIQSHPTAQNEVVLTPTSIHNNTTSPLRKLELKSDEGQGSSLDASCLLTPPNTPHKEDPDLMNPEHVGMKTDEKYNPWISASHDTSLPVKGIFIRAVVPESPAALSEKLLAGDRILAVNGVSLFGLDYHSGRELIQSAAPRLRLLVARSEWMTKALQAECSC</sequence>
<dbReference type="SUPFAM" id="SSF50156">
    <property type="entry name" value="PDZ domain-like"/>
    <property type="match status" value="1"/>
</dbReference>
<reference evidence="5" key="2">
    <citation type="submission" date="2025-08" db="UniProtKB">
        <authorList>
            <consortium name="Ensembl"/>
        </authorList>
    </citation>
    <scope>IDENTIFICATION</scope>
</reference>
<feature type="region of interest" description="Disordered" evidence="1">
    <location>
        <begin position="197"/>
        <end position="222"/>
    </location>
</feature>
<dbReference type="GO" id="GO:0035024">
    <property type="term" value="P:negative regulation of Rho protein signal transduction"/>
    <property type="evidence" value="ECO:0007669"/>
    <property type="project" value="TreeGrafter"/>
</dbReference>
<dbReference type="PROSITE" id="PS50200">
    <property type="entry name" value="RA"/>
    <property type="match status" value="1"/>
</dbReference>
<dbReference type="GO" id="GO:0001525">
    <property type="term" value="P:angiogenesis"/>
    <property type="evidence" value="ECO:0007669"/>
    <property type="project" value="TreeGrafter"/>
</dbReference>
<dbReference type="InterPro" id="IPR029071">
    <property type="entry name" value="Ubiquitin-like_domsf"/>
</dbReference>
<dbReference type="GO" id="GO:0005911">
    <property type="term" value="C:cell-cell junction"/>
    <property type="evidence" value="ECO:0007669"/>
    <property type="project" value="TreeGrafter"/>
</dbReference>
<reference evidence="5" key="1">
    <citation type="submission" date="2020-06" db="EMBL/GenBank/DDBJ databases">
        <authorList>
            <consortium name="Wellcome Sanger Institute Data Sharing"/>
        </authorList>
    </citation>
    <scope>NUCLEOTIDE SEQUENCE [LARGE SCALE GENOMIC DNA]</scope>
</reference>
<organism evidence="5 6">
    <name type="scientific">Gouania willdenowi</name>
    <name type="common">Blunt-snouted clingfish</name>
    <name type="synonym">Lepadogaster willdenowi</name>
    <dbReference type="NCBI Taxonomy" id="441366"/>
    <lineage>
        <taxon>Eukaryota</taxon>
        <taxon>Metazoa</taxon>
        <taxon>Chordata</taxon>
        <taxon>Craniata</taxon>
        <taxon>Vertebrata</taxon>
        <taxon>Euteleostomi</taxon>
        <taxon>Actinopterygii</taxon>
        <taxon>Neopterygii</taxon>
        <taxon>Teleostei</taxon>
        <taxon>Neoteleostei</taxon>
        <taxon>Acanthomorphata</taxon>
        <taxon>Ovalentaria</taxon>
        <taxon>Blenniimorphae</taxon>
        <taxon>Blenniiformes</taxon>
        <taxon>Gobiesocoidei</taxon>
        <taxon>Gobiesocidae</taxon>
        <taxon>Gobiesocinae</taxon>
        <taxon>Gouania</taxon>
    </lineage>
</organism>
<dbReference type="InterPro" id="IPR008984">
    <property type="entry name" value="SMAD_FHA_dom_sf"/>
</dbReference>
<evidence type="ECO:0000313" key="5">
    <source>
        <dbReference type="Ensembl" id="ENSGWIP00000040280.1"/>
    </source>
</evidence>
<dbReference type="PROSITE" id="PS51126">
    <property type="entry name" value="DILUTE"/>
    <property type="match status" value="1"/>
</dbReference>
<dbReference type="Gene3D" id="2.60.200.20">
    <property type="match status" value="1"/>
</dbReference>